<dbReference type="EMBL" id="AZRM01000009">
    <property type="protein sequence ID" value="PNS01976.1"/>
    <property type="molecule type" value="Genomic_DNA"/>
</dbReference>
<gene>
    <name evidence="7" type="ORF">X928_01510</name>
</gene>
<dbReference type="GO" id="GO:0016491">
    <property type="term" value="F:oxidoreductase activity"/>
    <property type="evidence" value="ECO:0007669"/>
    <property type="project" value="InterPro"/>
</dbReference>
<evidence type="ECO:0000256" key="2">
    <source>
        <dbReference type="ARBA" id="ARBA00022723"/>
    </source>
</evidence>
<dbReference type="PANTHER" id="PTHR43273">
    <property type="entry name" value="ANAEROBIC SULFATASE-MATURATING ENZYME HOMOLOG ASLB-RELATED"/>
    <property type="match status" value="1"/>
</dbReference>
<accession>A0A2K1PGR4</accession>
<keyword evidence="1" id="KW-0949">S-adenosyl-L-methionine</keyword>
<evidence type="ECO:0000313" key="8">
    <source>
        <dbReference type="Proteomes" id="UP000236199"/>
    </source>
</evidence>
<organism evidence="7 8">
    <name type="scientific">Petrotoga miotherma DSM 10691</name>
    <dbReference type="NCBI Taxonomy" id="1434326"/>
    <lineage>
        <taxon>Bacteria</taxon>
        <taxon>Thermotogati</taxon>
        <taxon>Thermotogota</taxon>
        <taxon>Thermotogae</taxon>
        <taxon>Petrotogales</taxon>
        <taxon>Petrotogaceae</taxon>
        <taxon>Petrotoga</taxon>
    </lineage>
</organism>
<evidence type="ECO:0000256" key="1">
    <source>
        <dbReference type="ARBA" id="ARBA00022691"/>
    </source>
</evidence>
<evidence type="ECO:0000259" key="6">
    <source>
        <dbReference type="Pfam" id="PF04055"/>
    </source>
</evidence>
<evidence type="ECO:0000313" key="7">
    <source>
        <dbReference type="EMBL" id="PNS01976.1"/>
    </source>
</evidence>
<comment type="similarity">
    <text evidence="5">Belongs to the radical SAM superfamily. Anaerobic sulfatase-maturating enzyme family.</text>
</comment>
<keyword evidence="3" id="KW-0408">Iron</keyword>
<evidence type="ECO:0000256" key="3">
    <source>
        <dbReference type="ARBA" id="ARBA00023004"/>
    </source>
</evidence>
<comment type="caution">
    <text evidence="7">The sequence shown here is derived from an EMBL/GenBank/DDBJ whole genome shotgun (WGS) entry which is preliminary data.</text>
</comment>
<dbReference type="CDD" id="cd01335">
    <property type="entry name" value="Radical_SAM"/>
    <property type="match status" value="1"/>
</dbReference>
<dbReference type="GO" id="GO:0046872">
    <property type="term" value="F:metal ion binding"/>
    <property type="evidence" value="ECO:0007669"/>
    <property type="project" value="UniProtKB-KW"/>
</dbReference>
<dbReference type="Proteomes" id="UP000236199">
    <property type="component" value="Unassembled WGS sequence"/>
</dbReference>
<proteinExistence type="inferred from homology"/>
<dbReference type="Pfam" id="PF04055">
    <property type="entry name" value="Radical_SAM"/>
    <property type="match status" value="1"/>
</dbReference>
<dbReference type="PANTHER" id="PTHR43273:SF3">
    <property type="entry name" value="ANAEROBIC SULFATASE-MATURATING ENZYME HOMOLOG ASLB-RELATED"/>
    <property type="match status" value="1"/>
</dbReference>
<dbReference type="GO" id="GO:0051536">
    <property type="term" value="F:iron-sulfur cluster binding"/>
    <property type="evidence" value="ECO:0007669"/>
    <property type="project" value="UniProtKB-KW"/>
</dbReference>
<dbReference type="SUPFAM" id="SSF102114">
    <property type="entry name" value="Radical SAM enzymes"/>
    <property type="match status" value="1"/>
</dbReference>
<dbReference type="AlphaFoldDB" id="A0A2K1PGR4"/>
<keyword evidence="4" id="KW-0411">Iron-sulfur</keyword>
<name>A0A2K1PGR4_9BACT</name>
<dbReference type="InterPro" id="IPR058240">
    <property type="entry name" value="rSAM_sf"/>
</dbReference>
<feature type="domain" description="Radical SAM core" evidence="6">
    <location>
        <begin position="16"/>
        <end position="135"/>
    </location>
</feature>
<keyword evidence="8" id="KW-1185">Reference proteome</keyword>
<dbReference type="Gene3D" id="3.20.20.70">
    <property type="entry name" value="Aldolase class I"/>
    <property type="match status" value="1"/>
</dbReference>
<reference evidence="7 8" key="1">
    <citation type="submission" date="2013-12" db="EMBL/GenBank/DDBJ databases">
        <title>Comparative genomics of Petrotoga isolates.</title>
        <authorList>
            <person name="Nesbo C.L."/>
            <person name="Charchuk R."/>
            <person name="Chow K."/>
        </authorList>
    </citation>
    <scope>NUCLEOTIDE SEQUENCE [LARGE SCALE GENOMIC DNA]</scope>
    <source>
        <strain evidence="7 8">DSM 10691</strain>
    </source>
</reference>
<dbReference type="InterPro" id="IPR013785">
    <property type="entry name" value="Aldolase_TIM"/>
</dbReference>
<protein>
    <submittedName>
        <fullName evidence="7">Radical SAM protein</fullName>
    </submittedName>
</protein>
<evidence type="ECO:0000256" key="4">
    <source>
        <dbReference type="ARBA" id="ARBA00023014"/>
    </source>
</evidence>
<evidence type="ECO:0000256" key="5">
    <source>
        <dbReference type="ARBA" id="ARBA00023601"/>
    </source>
</evidence>
<sequence length="365" mass="42425">MESSIAKEAVKKYLNTLKETKRRNPYLKPIIGFYGGEPLLNFDLIKEVINYAKKIYKGCFFTLTTNGILLRKEIADFLAQNEVAIAVSLNGQREEHDRLRVFPDHSGSFDIILKNLINLSEKYSDYYKKFCSIIVCYDYGSDIIEMSRFFDKQADLLKVARVNMISDSFGRWYKRYSKEDKEKFFERMEYCKQMYFEHLKRGNENRFLSALIGTPYTLILNRSINILYSLTRPKFLPFTATCVPGTKVAVDPDGNLHCCEKMNYNFPIGNVQKWLEIEKIGILVEKYNSEITKDCLNCCVKRLCPLCFALTAGIEKFEKEPADVCEKIRKSIKKQFEEVWSLLEDGVDLFDIVTQKGYKQGGVFL</sequence>
<dbReference type="InterPro" id="IPR007197">
    <property type="entry name" value="rSAM"/>
</dbReference>
<keyword evidence="2" id="KW-0479">Metal-binding</keyword>
<dbReference type="InterPro" id="IPR023867">
    <property type="entry name" value="Sulphatase_maturase_rSAM"/>
</dbReference>